<feature type="transmembrane region" description="Helical" evidence="6">
    <location>
        <begin position="20"/>
        <end position="37"/>
    </location>
</feature>
<feature type="transmembrane region" description="Helical" evidence="6">
    <location>
        <begin position="208"/>
        <end position="227"/>
    </location>
</feature>
<keyword evidence="5 6" id="KW-0472">Membrane</keyword>
<dbReference type="PANTHER" id="PTHR30250:SF11">
    <property type="entry name" value="O-ANTIGEN TRANSPORTER-RELATED"/>
    <property type="match status" value="1"/>
</dbReference>
<feature type="transmembrane region" description="Helical" evidence="6">
    <location>
        <begin position="171"/>
        <end position="188"/>
    </location>
</feature>
<dbReference type="Proteomes" id="UP000054709">
    <property type="component" value="Unassembled WGS sequence"/>
</dbReference>
<dbReference type="PANTHER" id="PTHR30250">
    <property type="entry name" value="PST FAMILY PREDICTED COLANIC ACID TRANSPORTER"/>
    <property type="match status" value="1"/>
</dbReference>
<keyword evidence="2" id="KW-1003">Cell membrane</keyword>
<evidence type="ECO:0000256" key="1">
    <source>
        <dbReference type="ARBA" id="ARBA00004651"/>
    </source>
</evidence>
<evidence type="ECO:0000256" key="6">
    <source>
        <dbReference type="SAM" id="Phobius"/>
    </source>
</evidence>
<protein>
    <recommendedName>
        <fullName evidence="9">Polysaccharide biosynthesis protein C-terminal domain-containing protein</fullName>
    </recommendedName>
</protein>
<feature type="transmembrane region" description="Helical" evidence="6">
    <location>
        <begin position="85"/>
        <end position="108"/>
    </location>
</feature>
<dbReference type="InterPro" id="IPR050833">
    <property type="entry name" value="Poly_Biosynth_Transport"/>
</dbReference>
<feature type="transmembrane region" description="Helical" evidence="6">
    <location>
        <begin position="288"/>
        <end position="310"/>
    </location>
</feature>
<comment type="caution">
    <text evidence="7">The sequence shown here is derived from an EMBL/GenBank/DDBJ whole genome shotgun (WGS) entry which is preliminary data.</text>
</comment>
<evidence type="ECO:0000313" key="7">
    <source>
        <dbReference type="EMBL" id="KTD85933.1"/>
    </source>
</evidence>
<evidence type="ECO:0000256" key="4">
    <source>
        <dbReference type="ARBA" id="ARBA00022989"/>
    </source>
</evidence>
<evidence type="ECO:0000256" key="3">
    <source>
        <dbReference type="ARBA" id="ARBA00022692"/>
    </source>
</evidence>
<sequence>MGVIFRNGLTFMTFASLRYLFGNITYAGAQFVIVILLNKFGSSEIVGQYSLGLAVTAPIFMLSHLHLRSILIVDTSGKYLFGDFFGLRIVTTAAAFIITAGCCIVSGFDWNTALVIFFIGLYRIVESVSDILLGIVQKQERLDQISFSRTAKGLFSILVFALVFIPTQSLILALLVMIAGWLAITIAYDARKARVYTSLKPLFNKRRLWGLLFISSPLGIVLALMSLNTNIPLYAISYFRGEHDLGVYATLSYMIVACNVVVTALGEAITPRLARWHAAGRHKEFITLLSRMIVMGLGISAVACLIGWMFGHQLLTLLFSADVAEEIGLFHWLLVSTLLVFVSSYLWYAITATGKYKAQIPLFLCSVLTNGLSCLIFVPIFGVIGAAMGASLALLIQMIGSVIVLFLVIRQARKQVQQELAA</sequence>
<comment type="subcellular location">
    <subcellularLocation>
        <location evidence="1">Cell membrane</location>
        <topology evidence="1">Multi-pass membrane protein</topology>
    </subcellularLocation>
</comment>
<gene>
    <name evidence="7" type="ORF">UQ64_17725</name>
</gene>
<keyword evidence="3 6" id="KW-0812">Transmembrane</keyword>
<organism evidence="7 8">
    <name type="scientific">Paenibacillus etheri</name>
    <dbReference type="NCBI Taxonomy" id="1306852"/>
    <lineage>
        <taxon>Bacteria</taxon>
        <taxon>Bacillati</taxon>
        <taxon>Bacillota</taxon>
        <taxon>Bacilli</taxon>
        <taxon>Bacillales</taxon>
        <taxon>Paenibacillaceae</taxon>
        <taxon>Paenibacillus</taxon>
    </lineage>
</organism>
<name>A0A0W1AXF1_9BACL</name>
<accession>A0A0W1AXF1</accession>
<feature type="transmembrane region" description="Helical" evidence="6">
    <location>
        <begin position="247"/>
        <end position="268"/>
    </location>
</feature>
<dbReference type="Pfam" id="PF01943">
    <property type="entry name" value="Polysacc_synt"/>
    <property type="match status" value="1"/>
</dbReference>
<evidence type="ECO:0008006" key="9">
    <source>
        <dbReference type="Google" id="ProtNLM"/>
    </source>
</evidence>
<feature type="transmembrane region" description="Helical" evidence="6">
    <location>
        <begin position="114"/>
        <end position="135"/>
    </location>
</feature>
<feature type="transmembrane region" description="Helical" evidence="6">
    <location>
        <begin position="49"/>
        <end position="73"/>
    </location>
</feature>
<proteinExistence type="predicted"/>
<feature type="transmembrane region" description="Helical" evidence="6">
    <location>
        <begin position="390"/>
        <end position="409"/>
    </location>
</feature>
<feature type="transmembrane region" description="Helical" evidence="6">
    <location>
        <begin position="362"/>
        <end position="384"/>
    </location>
</feature>
<evidence type="ECO:0000256" key="2">
    <source>
        <dbReference type="ARBA" id="ARBA00022475"/>
    </source>
</evidence>
<keyword evidence="8" id="KW-1185">Reference proteome</keyword>
<dbReference type="InterPro" id="IPR002797">
    <property type="entry name" value="Polysacc_synth"/>
</dbReference>
<reference evidence="7 8" key="1">
    <citation type="journal article" date="2015" name="Int. Biodeterior. Biodegradation">
        <title>Physiological and genetic screening methods for the isolation of methyl tert-butyl ether-degrading bacteria for bioremediation purposes.</title>
        <authorList>
            <person name="Guisado I.M."/>
            <person name="Purswani J."/>
            <person name="Gonzalez Lopez J."/>
            <person name="Pozo C."/>
        </authorList>
    </citation>
    <scope>NUCLEOTIDE SEQUENCE [LARGE SCALE GENOMIC DNA]</scope>
    <source>
        <strain evidence="7 8">SH7</strain>
    </source>
</reference>
<dbReference type="GO" id="GO:0005886">
    <property type="term" value="C:plasma membrane"/>
    <property type="evidence" value="ECO:0007669"/>
    <property type="project" value="UniProtKB-SubCell"/>
</dbReference>
<keyword evidence="4 6" id="KW-1133">Transmembrane helix</keyword>
<feature type="transmembrane region" description="Helical" evidence="6">
    <location>
        <begin position="330"/>
        <end position="350"/>
    </location>
</feature>
<evidence type="ECO:0000256" key="5">
    <source>
        <dbReference type="ARBA" id="ARBA00023136"/>
    </source>
</evidence>
<evidence type="ECO:0000313" key="8">
    <source>
        <dbReference type="Proteomes" id="UP000054709"/>
    </source>
</evidence>
<dbReference type="AlphaFoldDB" id="A0A0W1AXF1"/>
<dbReference type="EMBL" id="LCZJ02000025">
    <property type="protein sequence ID" value="KTD85933.1"/>
    <property type="molecule type" value="Genomic_DNA"/>
</dbReference>